<organism evidence="1 2">
    <name type="scientific">Caldicellulosiruptor saccharolyticus (strain ATCC 43494 / DSM 8903 / Tp8T 6331)</name>
    <dbReference type="NCBI Taxonomy" id="351627"/>
    <lineage>
        <taxon>Bacteria</taxon>
        <taxon>Bacillati</taxon>
        <taxon>Bacillota</taxon>
        <taxon>Bacillota incertae sedis</taxon>
        <taxon>Caldicellulosiruptorales</taxon>
        <taxon>Caldicellulosiruptoraceae</taxon>
        <taxon>Caldicellulosiruptor</taxon>
    </lineage>
</organism>
<evidence type="ECO:0000313" key="2">
    <source>
        <dbReference type="Proteomes" id="UP000000256"/>
    </source>
</evidence>
<dbReference type="OrthoDB" id="1714215at2"/>
<name>A4XFY2_CALS8</name>
<dbReference type="KEGG" id="csc:Csac_0168"/>
<dbReference type="EMBL" id="CP000679">
    <property type="protein sequence ID" value="ABP65817.1"/>
    <property type="molecule type" value="Genomic_DNA"/>
</dbReference>
<sequence>MSEIPVFDLSEVLKDYCKITWETYTFSSAKKDKFCVYPTYQSCNNILFIMEKSDILGDFIESIIVLSLKNGKVEQIINYKLKNKIFRIIFFDEEKLTLIGYTMTLINTKFGELKIFSIDLTKKEERLMYNFIIELSGVNKNEESLIPFTIYVLALNKRYIMLINIDTKSKDKSALIVDLYNKSEFYLDPSITDNHSIFEISFAELKKFKNRDYLFIKTGRIGSDEKRYYFNLGEDIIDKIETLLIIPCEELIQDLNSGTKPVLSKYLIDKAEYSETLSFLHYGKLNYGFFYSIKSYSQYIDSPFIPYIKENFLTNITDIFSFDLETKKCTYIGSLPLPSEKIRPVYREDHRYFLLYSPFHTYLLPIKNLFIKHYIGTNEISFFELPINIPAKELIEEFYFLKNFSIVITLNPEEKYISIYSLNDNMPIGKIKYTDEFFSLIVNPETDQLNAIIIYPRFLIKCNY</sequence>
<evidence type="ECO:0000313" key="1">
    <source>
        <dbReference type="EMBL" id="ABP65817.1"/>
    </source>
</evidence>
<dbReference type="Proteomes" id="UP000000256">
    <property type="component" value="Chromosome"/>
</dbReference>
<reference evidence="1 2" key="1">
    <citation type="journal article" date="2008" name="Appl. Environ. Microbiol.">
        <title>Hydrogenomics of the extremely thermophilic bacterium Caldicellulosiruptor saccharolyticus.</title>
        <authorList>
            <person name="van de Werken H.J."/>
            <person name="Verhaart M.R."/>
            <person name="VanFossen A.L."/>
            <person name="Willquist K."/>
            <person name="Lewis D.L."/>
            <person name="Nichols J.D."/>
            <person name="Goorissen H.P."/>
            <person name="Mongodin E.F."/>
            <person name="Nelson K.E."/>
            <person name="van Niel E.W."/>
            <person name="Stams A.J."/>
            <person name="Ward D.E."/>
            <person name="de Vos W.M."/>
            <person name="van der Oost J."/>
            <person name="Kelly R.M."/>
            <person name="Kengen S.W."/>
        </authorList>
    </citation>
    <scope>NUCLEOTIDE SEQUENCE [LARGE SCALE GENOMIC DNA]</scope>
    <source>
        <strain evidence="2">ATCC 43494 / DSM 8903 / Tp8T 6331</strain>
    </source>
</reference>
<keyword evidence="2" id="KW-1185">Reference proteome</keyword>
<dbReference type="RefSeq" id="WP_011915781.1">
    <property type="nucleotide sequence ID" value="NC_009437.1"/>
</dbReference>
<protein>
    <submittedName>
        <fullName evidence="1">Uncharacterized protein</fullName>
    </submittedName>
</protein>
<accession>A4XFY2</accession>
<proteinExistence type="predicted"/>
<dbReference type="HOGENOM" id="CLU_588864_0_0_9"/>
<dbReference type="AlphaFoldDB" id="A4XFY2"/>
<gene>
    <name evidence="1" type="ordered locus">Csac_0168</name>
</gene>